<reference evidence="2" key="1">
    <citation type="submission" date="2020-05" db="EMBL/GenBank/DDBJ databases">
        <title>Frigoriglobus tundricola gen. nov., sp. nov., a psychrotolerant cellulolytic planctomycete of the family Gemmataceae with two divergent copies of 16S rRNA gene.</title>
        <authorList>
            <person name="Kulichevskaya I.S."/>
            <person name="Ivanova A.A."/>
            <person name="Naumoff D.G."/>
            <person name="Beletsky A.V."/>
            <person name="Rijpstra W.I.C."/>
            <person name="Sinninghe Damste J.S."/>
            <person name="Mardanov A.V."/>
            <person name="Ravin N.V."/>
            <person name="Dedysh S.N."/>
        </authorList>
    </citation>
    <scope>NUCLEOTIDE SEQUENCE [LARGE SCALE GENOMIC DNA]</scope>
    <source>
        <strain evidence="2">PL17</strain>
    </source>
</reference>
<dbReference type="EMBL" id="CP053452">
    <property type="protein sequence ID" value="QJW98469.1"/>
    <property type="molecule type" value="Genomic_DNA"/>
</dbReference>
<accession>A0A6M5YWX5</accession>
<keyword evidence="2" id="KW-1185">Reference proteome</keyword>
<dbReference type="AlphaFoldDB" id="A0A6M5YWX5"/>
<evidence type="ECO:0000313" key="2">
    <source>
        <dbReference type="Proteomes" id="UP000503447"/>
    </source>
</evidence>
<gene>
    <name evidence="1" type="ORF">FTUN_6059</name>
</gene>
<dbReference type="KEGG" id="ftj:FTUN_6059"/>
<sequence>MKSDVLRRIAGTELDKLFPDTAPRARDDLITAVVRQWITSAGHAGIFTVARNYWLHFEEFPDERFQVHAEVTTPDGLGQLLRNHLAQEDDVPRILRQLTLRQAVVFDNEDAIAFKIRVRPELRRFEIEPADPEE</sequence>
<name>A0A6M5YWX5_9BACT</name>
<protein>
    <submittedName>
        <fullName evidence="1">Uncharacterized protein</fullName>
    </submittedName>
</protein>
<proteinExistence type="predicted"/>
<evidence type="ECO:0000313" key="1">
    <source>
        <dbReference type="EMBL" id="QJW98469.1"/>
    </source>
</evidence>
<dbReference type="Proteomes" id="UP000503447">
    <property type="component" value="Chromosome"/>
</dbReference>
<organism evidence="1 2">
    <name type="scientific">Frigoriglobus tundricola</name>
    <dbReference type="NCBI Taxonomy" id="2774151"/>
    <lineage>
        <taxon>Bacteria</taxon>
        <taxon>Pseudomonadati</taxon>
        <taxon>Planctomycetota</taxon>
        <taxon>Planctomycetia</taxon>
        <taxon>Gemmatales</taxon>
        <taxon>Gemmataceae</taxon>
        <taxon>Frigoriglobus</taxon>
    </lineage>
</organism>